<dbReference type="EMBL" id="VGIR01000013">
    <property type="protein sequence ID" value="MBM3330884.1"/>
    <property type="molecule type" value="Genomic_DNA"/>
</dbReference>
<dbReference type="Proteomes" id="UP000779900">
    <property type="component" value="Unassembled WGS sequence"/>
</dbReference>
<accession>A0A938BSN3</accession>
<sequence length="34" mass="3965">MTPVRLTYKLTKELPRNEEFGLSHLISLDWSADC</sequence>
<organism evidence="1 2">
    <name type="scientific">candidate division WOR-3 bacterium</name>
    <dbReference type="NCBI Taxonomy" id="2052148"/>
    <lineage>
        <taxon>Bacteria</taxon>
        <taxon>Bacteria division WOR-3</taxon>
    </lineage>
</organism>
<gene>
    <name evidence="1" type="ORF">FJY68_03410</name>
</gene>
<comment type="caution">
    <text evidence="1">The sequence shown here is derived from an EMBL/GenBank/DDBJ whole genome shotgun (WGS) entry which is preliminary data.</text>
</comment>
<name>A0A938BSN3_UNCW3</name>
<protein>
    <submittedName>
        <fullName evidence="1">Uncharacterized protein</fullName>
    </submittedName>
</protein>
<evidence type="ECO:0000313" key="2">
    <source>
        <dbReference type="Proteomes" id="UP000779900"/>
    </source>
</evidence>
<proteinExistence type="predicted"/>
<reference evidence="1" key="1">
    <citation type="submission" date="2019-03" db="EMBL/GenBank/DDBJ databases">
        <title>Lake Tanganyika Metagenome-Assembled Genomes (MAGs).</title>
        <authorList>
            <person name="Tran P."/>
        </authorList>
    </citation>
    <scope>NUCLEOTIDE SEQUENCE</scope>
    <source>
        <strain evidence="1">K_DeepCast_150m_m2_040</strain>
    </source>
</reference>
<dbReference type="AlphaFoldDB" id="A0A938BSN3"/>
<evidence type="ECO:0000313" key="1">
    <source>
        <dbReference type="EMBL" id="MBM3330884.1"/>
    </source>
</evidence>